<feature type="domain" description="SIS" evidence="4">
    <location>
        <begin position="26"/>
        <end position="174"/>
    </location>
</feature>
<dbReference type="OrthoDB" id="9761808at2"/>
<dbReference type="AlphaFoldDB" id="A0A344PP03"/>
<evidence type="ECO:0000256" key="1">
    <source>
        <dbReference type="ARBA" id="ARBA00022576"/>
    </source>
</evidence>
<organism evidence="5 6">
    <name type="scientific">Paracoccus suum</name>
    <dbReference type="NCBI Taxonomy" id="2259340"/>
    <lineage>
        <taxon>Bacteria</taxon>
        <taxon>Pseudomonadati</taxon>
        <taxon>Pseudomonadota</taxon>
        <taxon>Alphaproteobacteria</taxon>
        <taxon>Rhodobacterales</taxon>
        <taxon>Paracoccaceae</taxon>
        <taxon>Paracoccus</taxon>
    </lineage>
</organism>
<dbReference type="GO" id="GO:0008483">
    <property type="term" value="F:transaminase activity"/>
    <property type="evidence" value="ECO:0007669"/>
    <property type="project" value="UniProtKB-KW"/>
</dbReference>
<keyword evidence="6" id="KW-1185">Reference proteome</keyword>
<evidence type="ECO:0000256" key="2">
    <source>
        <dbReference type="ARBA" id="ARBA00022737"/>
    </source>
</evidence>
<dbReference type="SUPFAM" id="SSF53697">
    <property type="entry name" value="SIS domain"/>
    <property type="match status" value="1"/>
</dbReference>
<keyword evidence="1" id="KW-0032">Aminotransferase</keyword>
<evidence type="ECO:0000313" key="6">
    <source>
        <dbReference type="Proteomes" id="UP000252023"/>
    </source>
</evidence>
<dbReference type="InterPro" id="IPR035466">
    <property type="entry name" value="GlmS/AgaS_SIS"/>
</dbReference>
<accession>A0A344PP03</accession>
<dbReference type="PANTHER" id="PTHR10937">
    <property type="entry name" value="GLUCOSAMINE--FRUCTOSE-6-PHOSPHATE AMINOTRANSFERASE, ISOMERIZING"/>
    <property type="match status" value="1"/>
</dbReference>
<keyword evidence="1" id="KW-0808">Transferase</keyword>
<name>A0A344PP03_9RHOB</name>
<dbReference type="PANTHER" id="PTHR10937:SF8">
    <property type="entry name" value="AMINOTRANSFERASE-RELATED"/>
    <property type="match status" value="1"/>
</dbReference>
<dbReference type="Gene3D" id="3.40.50.10490">
    <property type="entry name" value="Glucose-6-phosphate isomerase like protein, domain 1"/>
    <property type="match status" value="2"/>
</dbReference>
<keyword evidence="2" id="KW-0677">Repeat</keyword>
<dbReference type="InterPro" id="IPR046348">
    <property type="entry name" value="SIS_dom_sf"/>
</dbReference>
<evidence type="ECO:0000313" key="5">
    <source>
        <dbReference type="EMBL" id="AXC51108.1"/>
    </source>
</evidence>
<protein>
    <submittedName>
        <fullName evidence="5">SIS domain-containing protein</fullName>
    </submittedName>
</protein>
<proteinExistence type="predicted"/>
<reference evidence="6" key="1">
    <citation type="submission" date="2018-07" db="EMBL/GenBank/DDBJ databases">
        <title>Genome sequencing of Paracoccus sp. SC2-6.</title>
        <authorList>
            <person name="Heo J."/>
            <person name="Kim S.-J."/>
            <person name="Kwon S.-W."/>
        </authorList>
    </citation>
    <scope>NUCLEOTIDE SEQUENCE [LARGE SCALE GENOMIC DNA]</scope>
    <source>
        <strain evidence="6">SC2-6</strain>
    </source>
</reference>
<dbReference type="CDD" id="cd05008">
    <property type="entry name" value="SIS_GlmS_GlmD_1"/>
    <property type="match status" value="1"/>
</dbReference>
<feature type="domain" description="SIS" evidence="4">
    <location>
        <begin position="190"/>
        <end position="326"/>
    </location>
</feature>
<dbReference type="InterPro" id="IPR001347">
    <property type="entry name" value="SIS_dom"/>
</dbReference>
<dbReference type="PROSITE" id="PS51464">
    <property type="entry name" value="SIS"/>
    <property type="match status" value="2"/>
</dbReference>
<gene>
    <name evidence="5" type="ORF">DRW48_05900</name>
</gene>
<dbReference type="EMBL" id="CP030918">
    <property type="protein sequence ID" value="AXC51108.1"/>
    <property type="molecule type" value="Genomic_DNA"/>
</dbReference>
<dbReference type="InterPro" id="IPR035490">
    <property type="entry name" value="GlmS/FrlB_SIS"/>
</dbReference>
<dbReference type="GO" id="GO:1901135">
    <property type="term" value="P:carbohydrate derivative metabolic process"/>
    <property type="evidence" value="ECO:0007669"/>
    <property type="project" value="InterPro"/>
</dbReference>
<dbReference type="CDD" id="cd05009">
    <property type="entry name" value="SIS_GlmS_GlmD_2"/>
    <property type="match status" value="1"/>
</dbReference>
<evidence type="ECO:0000259" key="4">
    <source>
        <dbReference type="PROSITE" id="PS51464"/>
    </source>
</evidence>
<evidence type="ECO:0000256" key="3">
    <source>
        <dbReference type="SAM" id="MobiDB-lite"/>
    </source>
</evidence>
<sequence length="336" mass="34443">MAEEIAQIPEAAARFLTLAGPALRDAGARLRERDPRVVLTIARGSSDHAAAYLKYLVELAASVPVASLGPSVASVYGRPLRVGGAVAVSISQSGQSPDIVAAQAAAGAGGALTLALTNHPAAVLGQQADLTLPLAAGDERAVAATKTFVNSCIAGAALVAHWREDRALLSALERLPQALEDAITLDWQPLAAALEDASSAYILGRGPGFPLASEMALKLKETCAIHAEAFSAAEVLHGPAAIAEAGFPVLALSVGDAAREGVAATAARLAAQGAQVFVTDTAPPGTTTLPLTAPLHPWLDPLLAVATFYGMAEALSRARGHDPDRPRHLKKVTETR</sequence>
<dbReference type="Proteomes" id="UP000252023">
    <property type="component" value="Chromosome"/>
</dbReference>
<dbReference type="KEGG" id="pars:DRW48_05900"/>
<dbReference type="Pfam" id="PF01380">
    <property type="entry name" value="SIS"/>
    <property type="match status" value="2"/>
</dbReference>
<feature type="region of interest" description="Disordered" evidence="3">
    <location>
        <begin position="316"/>
        <end position="336"/>
    </location>
</feature>
<feature type="compositionally biased region" description="Basic and acidic residues" evidence="3">
    <location>
        <begin position="319"/>
        <end position="336"/>
    </location>
</feature>
<dbReference type="GO" id="GO:0097367">
    <property type="term" value="F:carbohydrate derivative binding"/>
    <property type="evidence" value="ECO:0007669"/>
    <property type="project" value="InterPro"/>
</dbReference>